<proteinExistence type="predicted"/>
<reference evidence="3" key="1">
    <citation type="journal article" date="2019" name="Int. J. Syst. Evol. Microbiol.">
        <title>The Global Catalogue of Microorganisms (GCM) 10K type strain sequencing project: providing services to taxonomists for standard genome sequencing and annotation.</title>
        <authorList>
            <consortium name="The Broad Institute Genomics Platform"/>
            <consortium name="The Broad Institute Genome Sequencing Center for Infectious Disease"/>
            <person name="Wu L."/>
            <person name="Ma J."/>
        </authorList>
    </citation>
    <scope>NUCLEOTIDE SEQUENCE [LARGE SCALE GENOMIC DNA]</scope>
    <source>
        <strain evidence="3">CGMCC 1.14993</strain>
    </source>
</reference>
<comment type="caution">
    <text evidence="2">The sequence shown here is derived from an EMBL/GenBank/DDBJ whole genome shotgun (WGS) entry which is preliminary data.</text>
</comment>
<dbReference type="GO" id="GO:0050135">
    <property type="term" value="F:NADP+ nucleosidase activity"/>
    <property type="evidence" value="ECO:0007669"/>
    <property type="project" value="InterPro"/>
</dbReference>
<evidence type="ECO:0000259" key="1">
    <source>
        <dbReference type="Pfam" id="PF10137"/>
    </source>
</evidence>
<feature type="domain" description="CD-NTase-associated protein 12/Pycsar effector protein TIR" evidence="1">
    <location>
        <begin position="7"/>
        <end position="109"/>
    </location>
</feature>
<evidence type="ECO:0000313" key="3">
    <source>
        <dbReference type="Proteomes" id="UP000626244"/>
    </source>
</evidence>
<dbReference type="AlphaFoldDB" id="A0A8J3AF49"/>
<dbReference type="RefSeq" id="WP_087997822.1">
    <property type="nucleotide sequence ID" value="NZ_BMHB01000001.1"/>
</dbReference>
<dbReference type="Proteomes" id="UP000626244">
    <property type="component" value="Unassembled WGS sequence"/>
</dbReference>
<organism evidence="2 3">
    <name type="scientific">Gottfriedia solisilvae</name>
    <dbReference type="NCBI Taxonomy" id="1516104"/>
    <lineage>
        <taxon>Bacteria</taxon>
        <taxon>Bacillati</taxon>
        <taxon>Bacillota</taxon>
        <taxon>Bacilli</taxon>
        <taxon>Bacillales</taxon>
        <taxon>Bacillaceae</taxon>
        <taxon>Gottfriedia</taxon>
    </lineage>
</organism>
<dbReference type="OrthoDB" id="5497289at2"/>
<evidence type="ECO:0000313" key="2">
    <source>
        <dbReference type="EMBL" id="GGI12749.1"/>
    </source>
</evidence>
<accession>A0A8J3AF49</accession>
<name>A0A8J3AF49_9BACI</name>
<dbReference type="EMBL" id="BMHB01000001">
    <property type="protein sequence ID" value="GGI12749.1"/>
    <property type="molecule type" value="Genomic_DNA"/>
</dbReference>
<gene>
    <name evidence="2" type="ORF">GCM10007380_14470</name>
</gene>
<protein>
    <recommendedName>
        <fullName evidence="1">CD-NTase-associated protein 12/Pycsar effector protein TIR domain-containing protein</fullName>
    </recommendedName>
</protein>
<dbReference type="InterPro" id="IPR019302">
    <property type="entry name" value="CAP12/PCTIR_TIR_dom"/>
</dbReference>
<sequence>MEERRSRVFIGSSREAMPYVDAVQYHLSYVAEVTPWNSAFTTNKYTMEDLEKQLDQNDYGVFICSPDDVITIRGNKCLITRDNTLFEMGLFWGKLRRGRVFFLIPNKTKKIQVEEELKLLDFHFLSDLVGINHLTYEIRDIVNNKAAVRVACGEIAEIIQQTGPFVDYKELYEQATLRISALNVASKFSADIAIKLMKTSPEHIHEYIVETLKPKYGVPRGFELTDIGFWKREGSEGLRHIIGEIPSKQFHEFNVNDGIEEDSGDRILVVDSYLKSNILFLLTRDNLYKSYLICYPMGTEGVLTVTITATDDEAELKDEELDLLIVANSRLMSTIDYLFGGGSK</sequence>
<keyword evidence="3" id="KW-1185">Reference proteome</keyword>
<dbReference type="Pfam" id="PF10137">
    <property type="entry name" value="CAP12-PCTIR_TIR"/>
    <property type="match status" value="1"/>
</dbReference>